<proteinExistence type="predicted"/>
<reference evidence="2" key="1">
    <citation type="submission" date="2017-02" db="UniProtKB">
        <authorList>
            <consortium name="WormBaseParasite"/>
        </authorList>
    </citation>
    <scope>IDENTIFICATION</scope>
</reference>
<sequence length="89" mass="10107">MFLFDGIMEAFYAAAKGFCVRVVATKRLWFTPHEDYGRANILRAVCLTYVAGFVGYKMYSSRRAKSLKVEQGQETENIVRDALSRCGLL</sequence>
<name>A0A0N5B0T0_9BILA</name>
<dbReference type="AlphaFoldDB" id="A0A0N5B0T0"/>
<dbReference type="WBParaSite" id="SMUV_0001088201-mRNA-1">
    <property type="protein sequence ID" value="SMUV_0001088201-mRNA-1"/>
    <property type="gene ID" value="SMUV_0001088201"/>
</dbReference>
<organism evidence="1 2">
    <name type="scientific">Syphacia muris</name>
    <dbReference type="NCBI Taxonomy" id="451379"/>
    <lineage>
        <taxon>Eukaryota</taxon>
        <taxon>Metazoa</taxon>
        <taxon>Ecdysozoa</taxon>
        <taxon>Nematoda</taxon>
        <taxon>Chromadorea</taxon>
        <taxon>Rhabditida</taxon>
        <taxon>Spirurina</taxon>
        <taxon>Oxyuridomorpha</taxon>
        <taxon>Oxyuroidea</taxon>
        <taxon>Oxyuridae</taxon>
        <taxon>Syphacia</taxon>
    </lineage>
</organism>
<evidence type="ECO:0000313" key="2">
    <source>
        <dbReference type="WBParaSite" id="SMUV_0001088201-mRNA-1"/>
    </source>
</evidence>
<evidence type="ECO:0000313" key="1">
    <source>
        <dbReference type="Proteomes" id="UP000046393"/>
    </source>
</evidence>
<keyword evidence="1" id="KW-1185">Reference proteome</keyword>
<dbReference type="Proteomes" id="UP000046393">
    <property type="component" value="Unplaced"/>
</dbReference>
<protein>
    <submittedName>
        <fullName evidence="2">Integral membrane protein</fullName>
    </submittedName>
</protein>
<dbReference type="STRING" id="451379.A0A0N5B0T0"/>
<accession>A0A0N5B0T0</accession>